<comment type="caution">
    <text evidence="6">The sequence shown here is derived from an EMBL/GenBank/DDBJ whole genome shotgun (WGS) entry which is preliminary data.</text>
</comment>
<proteinExistence type="predicted"/>
<organism evidence="6 7">
    <name type="scientific">Thiospirillum jenense</name>
    <dbReference type="NCBI Taxonomy" id="1653858"/>
    <lineage>
        <taxon>Bacteria</taxon>
        <taxon>Pseudomonadati</taxon>
        <taxon>Pseudomonadota</taxon>
        <taxon>Gammaproteobacteria</taxon>
        <taxon>Chromatiales</taxon>
        <taxon>Chromatiaceae</taxon>
        <taxon>Thiospirillum</taxon>
    </lineage>
</organism>
<dbReference type="EMBL" id="JABVCQ010000004">
    <property type="protein sequence ID" value="MBB1125059.1"/>
    <property type="molecule type" value="Genomic_DNA"/>
</dbReference>
<dbReference type="GO" id="GO:0009881">
    <property type="term" value="F:photoreceptor activity"/>
    <property type="evidence" value="ECO:0007669"/>
    <property type="project" value="UniProtKB-KW"/>
</dbReference>
<dbReference type="Gene3D" id="3.30.450.270">
    <property type="match status" value="1"/>
</dbReference>
<dbReference type="InterPro" id="IPR013515">
    <property type="entry name" value="Phytochrome_cen-reg"/>
</dbReference>
<dbReference type="InterPro" id="IPR035965">
    <property type="entry name" value="PAS-like_dom_sf"/>
</dbReference>
<gene>
    <name evidence="6" type="ORF">HUK38_02300</name>
</gene>
<evidence type="ECO:0000313" key="7">
    <source>
        <dbReference type="Proteomes" id="UP000548632"/>
    </source>
</evidence>
<dbReference type="InterPro" id="IPR043150">
    <property type="entry name" value="Phytochrome_PHY_sf"/>
</dbReference>
<evidence type="ECO:0000256" key="1">
    <source>
        <dbReference type="ARBA" id="ARBA00022543"/>
    </source>
</evidence>
<evidence type="ECO:0000256" key="4">
    <source>
        <dbReference type="ARBA" id="ARBA00023170"/>
    </source>
</evidence>
<dbReference type="SUPFAM" id="SSF55781">
    <property type="entry name" value="GAF domain-like"/>
    <property type="match status" value="2"/>
</dbReference>
<dbReference type="RefSeq" id="WP_182582172.1">
    <property type="nucleotide sequence ID" value="NZ_JABVCQ010000004.1"/>
</dbReference>
<dbReference type="Gene3D" id="3.30.450.40">
    <property type="match status" value="1"/>
</dbReference>
<name>A0A839HDG1_9GAMM</name>
<feature type="domain" description="Phytochrome chromophore attachment site" evidence="5">
    <location>
        <begin position="151"/>
        <end position="305"/>
    </location>
</feature>
<evidence type="ECO:0000259" key="5">
    <source>
        <dbReference type="PROSITE" id="PS50046"/>
    </source>
</evidence>
<dbReference type="PRINTS" id="PR01033">
    <property type="entry name" value="PHYTOCHROME"/>
</dbReference>
<keyword evidence="3" id="KW-0157">Chromophore</keyword>
<dbReference type="Pfam" id="PF08446">
    <property type="entry name" value="PAS_2"/>
    <property type="match status" value="1"/>
</dbReference>
<dbReference type="InterPro" id="IPR029016">
    <property type="entry name" value="GAF-like_dom_sf"/>
</dbReference>
<keyword evidence="1" id="KW-0600">Photoreceptor protein</keyword>
<dbReference type="GO" id="GO:0006355">
    <property type="term" value="P:regulation of DNA-templated transcription"/>
    <property type="evidence" value="ECO:0007669"/>
    <property type="project" value="InterPro"/>
</dbReference>
<dbReference type="Pfam" id="PF00360">
    <property type="entry name" value="PHY"/>
    <property type="match status" value="1"/>
</dbReference>
<evidence type="ECO:0000256" key="3">
    <source>
        <dbReference type="ARBA" id="ARBA00022991"/>
    </source>
</evidence>
<dbReference type="InterPro" id="IPR013654">
    <property type="entry name" value="PAS_2"/>
</dbReference>
<keyword evidence="4" id="KW-0675">Receptor</keyword>
<keyword evidence="2" id="KW-0716">Sensory transduction</keyword>
<dbReference type="PROSITE" id="PS50046">
    <property type="entry name" value="PHYTOCHROME_2"/>
    <property type="match status" value="1"/>
</dbReference>
<accession>A0A839HDG1</accession>
<sequence length="523" mass="58527">MSKLSLQGFVDECEREQLHHAQAIQPFGVLLGGYAGDPCIRYVSANVTDWLQVAPDAVLGQPLTALIPDFPPEHPDVSPNRADVWMNTAPDKTLYPYLLNSVTHGGLDGLLSCTDTHWLLELEQSLPFNQRHDAYRPIPHRFYRMPYSEDEWQRHCQLLTDELRTISGFDRVMLYRFRGDDCGEVINESSIPEALSYSGLRFPASDIPRIARSLYLKNRHRQISDVNAVPVPILGQNGGITDLTLSDLRAVSPVHLQYLRNMEVTASASFPLVLSGRLWGLLACHHNSPRLLPLPVRERCADLAQVFTLAIAGYQNSRRLFEVSGSDHEIAQLLDLLHGAESDHGGAMRTLLSKSLLALVNADGAALVDNGSITTFGLTPDVAAIQAQLDWLTAEITDPVFVTDSLPQVFPPAAAYAERASGLLAIRANYFIGKQRCERVFLWWRPEQPQVVYWAGDPRKSTILESQSQTLSPRSSFASWVETTAGHCEPWRDSDLLRAKKFRNLVLRAINADLLHESRRWDP</sequence>
<reference evidence="6 7" key="1">
    <citation type="journal article" date="2020" name="Arch. Microbiol.">
        <title>The genome sequence of the giant phototrophic gammaproteobacterium Thiospirillum jenense gives insight into its physiological properties and phylogenetic relationships.</title>
        <authorList>
            <person name="Imhoff J.F."/>
            <person name="Meyer T.E."/>
            <person name="Kyndt J.A."/>
        </authorList>
    </citation>
    <scope>NUCLEOTIDE SEQUENCE [LARGE SCALE GENOMIC DNA]</scope>
    <source>
        <strain evidence="6 7">DSM 216</strain>
    </source>
</reference>
<dbReference type="InterPro" id="IPR016132">
    <property type="entry name" value="Phyto_chromo_attachment"/>
</dbReference>
<evidence type="ECO:0000313" key="6">
    <source>
        <dbReference type="EMBL" id="MBB1125059.1"/>
    </source>
</evidence>
<dbReference type="InterPro" id="IPR001294">
    <property type="entry name" value="Phytochrome"/>
</dbReference>
<protein>
    <submittedName>
        <fullName evidence="6">GAF domain-containing protein</fullName>
    </submittedName>
</protein>
<dbReference type="AlphaFoldDB" id="A0A839HDG1"/>
<evidence type="ECO:0000256" key="2">
    <source>
        <dbReference type="ARBA" id="ARBA00022606"/>
    </source>
</evidence>
<dbReference type="GO" id="GO:0009584">
    <property type="term" value="P:detection of visible light"/>
    <property type="evidence" value="ECO:0007669"/>
    <property type="project" value="InterPro"/>
</dbReference>
<dbReference type="SUPFAM" id="SSF55785">
    <property type="entry name" value="PYP-like sensor domain (PAS domain)"/>
    <property type="match status" value="1"/>
</dbReference>
<dbReference type="SMART" id="SM00065">
    <property type="entry name" value="GAF"/>
    <property type="match status" value="1"/>
</dbReference>
<dbReference type="Gene3D" id="3.30.450.20">
    <property type="entry name" value="PAS domain"/>
    <property type="match status" value="1"/>
</dbReference>
<dbReference type="Proteomes" id="UP000548632">
    <property type="component" value="Unassembled WGS sequence"/>
</dbReference>
<keyword evidence="7" id="KW-1185">Reference proteome</keyword>
<dbReference type="Pfam" id="PF01590">
    <property type="entry name" value="GAF"/>
    <property type="match status" value="1"/>
</dbReference>
<dbReference type="InterPro" id="IPR003018">
    <property type="entry name" value="GAF"/>
</dbReference>